<comment type="caution">
    <text evidence="1">The sequence shown here is derived from an EMBL/GenBank/DDBJ whole genome shotgun (WGS) entry which is preliminary data.</text>
</comment>
<dbReference type="OrthoDB" id="513141at2"/>
<dbReference type="Pfam" id="PF19649">
    <property type="entry name" value="DUF6152"/>
    <property type="match status" value="1"/>
</dbReference>
<dbReference type="RefSeq" id="WP_106931063.1">
    <property type="nucleotide sequence ID" value="NZ_PYFT01000001.1"/>
</dbReference>
<protein>
    <submittedName>
        <fullName evidence="1">Uncharacterized protein</fullName>
    </submittedName>
</protein>
<name>A0A2T2YHC4_9BACT</name>
<dbReference type="EMBL" id="PYFT01000001">
    <property type="protein sequence ID" value="PSR54926.1"/>
    <property type="molecule type" value="Genomic_DNA"/>
</dbReference>
<accession>A0A2T2YHC4</accession>
<keyword evidence="2" id="KW-1185">Reference proteome</keyword>
<organism evidence="1 2">
    <name type="scientific">Adhaeribacter arboris</name>
    <dbReference type="NCBI Taxonomy" id="2072846"/>
    <lineage>
        <taxon>Bacteria</taxon>
        <taxon>Pseudomonadati</taxon>
        <taxon>Bacteroidota</taxon>
        <taxon>Cytophagia</taxon>
        <taxon>Cytophagales</taxon>
        <taxon>Hymenobacteraceae</taxon>
        <taxon>Adhaeribacter</taxon>
    </lineage>
</organism>
<evidence type="ECO:0000313" key="2">
    <source>
        <dbReference type="Proteomes" id="UP000240357"/>
    </source>
</evidence>
<dbReference type="InterPro" id="IPR046150">
    <property type="entry name" value="DUF6152"/>
</dbReference>
<evidence type="ECO:0000313" key="1">
    <source>
        <dbReference type="EMBL" id="PSR54926.1"/>
    </source>
</evidence>
<gene>
    <name evidence="1" type="ORF">AHMF7605_16160</name>
</gene>
<reference evidence="1 2" key="1">
    <citation type="submission" date="2018-03" db="EMBL/GenBank/DDBJ databases">
        <title>Adhaeribacter sp. HMF7605 Genome sequencing and assembly.</title>
        <authorList>
            <person name="Kang H."/>
            <person name="Kang J."/>
            <person name="Cha I."/>
            <person name="Kim H."/>
            <person name="Joh K."/>
        </authorList>
    </citation>
    <scope>NUCLEOTIDE SEQUENCE [LARGE SCALE GENOMIC DNA]</scope>
    <source>
        <strain evidence="1 2">HMF7605</strain>
    </source>
</reference>
<dbReference type="AlphaFoldDB" id="A0A2T2YHC4"/>
<proteinExistence type="predicted"/>
<sequence>MLLFRNSFVAFILLVITSFTLYHHGWADYDQDKVIDFTGPIQEFTFENPHAIAKVKQDKKVWTVVLAPTSRMQERGVPTAKLVKGSQLHVVGYPHKEKKEEMRAERIFVNGTKYELRR</sequence>
<dbReference type="Proteomes" id="UP000240357">
    <property type="component" value="Unassembled WGS sequence"/>
</dbReference>